<dbReference type="AlphaFoldDB" id="A0AAW1LY01"/>
<evidence type="ECO:0000256" key="1">
    <source>
        <dbReference type="SAM" id="Phobius"/>
    </source>
</evidence>
<keyword evidence="3" id="KW-1185">Reference proteome</keyword>
<sequence>MCSRLKRSARYVMNAAIIYVYVERTRKECLLYGQGKSRNHRQQTIYTVFILTRENINQHQEENIISPTIIAEYEAGEDGILSEVTSTSSAPASRASSGENSSTLGLTPLFIPMYMDVIFHYMLWS</sequence>
<feature type="transmembrane region" description="Helical" evidence="1">
    <location>
        <begin position="104"/>
        <end position="124"/>
    </location>
</feature>
<dbReference type="Proteomes" id="UP001458880">
    <property type="component" value="Unassembled WGS sequence"/>
</dbReference>
<organism evidence="2 3">
    <name type="scientific">Popillia japonica</name>
    <name type="common">Japanese beetle</name>
    <dbReference type="NCBI Taxonomy" id="7064"/>
    <lineage>
        <taxon>Eukaryota</taxon>
        <taxon>Metazoa</taxon>
        <taxon>Ecdysozoa</taxon>
        <taxon>Arthropoda</taxon>
        <taxon>Hexapoda</taxon>
        <taxon>Insecta</taxon>
        <taxon>Pterygota</taxon>
        <taxon>Neoptera</taxon>
        <taxon>Endopterygota</taxon>
        <taxon>Coleoptera</taxon>
        <taxon>Polyphaga</taxon>
        <taxon>Scarabaeiformia</taxon>
        <taxon>Scarabaeidae</taxon>
        <taxon>Rutelinae</taxon>
        <taxon>Popillia</taxon>
    </lineage>
</organism>
<keyword evidence="1" id="KW-0472">Membrane</keyword>
<keyword evidence="1" id="KW-1133">Transmembrane helix</keyword>
<dbReference type="EMBL" id="JASPKY010000079">
    <property type="protein sequence ID" value="KAK9739061.1"/>
    <property type="molecule type" value="Genomic_DNA"/>
</dbReference>
<comment type="caution">
    <text evidence="2">The sequence shown here is derived from an EMBL/GenBank/DDBJ whole genome shotgun (WGS) entry which is preliminary data.</text>
</comment>
<accession>A0AAW1LY01</accession>
<evidence type="ECO:0000313" key="2">
    <source>
        <dbReference type="EMBL" id="KAK9739061.1"/>
    </source>
</evidence>
<proteinExistence type="predicted"/>
<keyword evidence="1" id="KW-0812">Transmembrane</keyword>
<protein>
    <submittedName>
        <fullName evidence="2">Uncharacterized protein</fullName>
    </submittedName>
</protein>
<name>A0AAW1LY01_POPJA</name>
<evidence type="ECO:0000313" key="3">
    <source>
        <dbReference type="Proteomes" id="UP001458880"/>
    </source>
</evidence>
<gene>
    <name evidence="2" type="ORF">QE152_g9345</name>
</gene>
<reference evidence="2 3" key="1">
    <citation type="journal article" date="2024" name="BMC Genomics">
        <title>De novo assembly and annotation of Popillia japonica's genome with initial clues to its potential as an invasive pest.</title>
        <authorList>
            <person name="Cucini C."/>
            <person name="Boschi S."/>
            <person name="Funari R."/>
            <person name="Cardaioli E."/>
            <person name="Iannotti N."/>
            <person name="Marturano G."/>
            <person name="Paoli F."/>
            <person name="Bruttini M."/>
            <person name="Carapelli A."/>
            <person name="Frati F."/>
            <person name="Nardi F."/>
        </authorList>
    </citation>
    <scope>NUCLEOTIDE SEQUENCE [LARGE SCALE GENOMIC DNA]</scope>
    <source>
        <strain evidence="2">DMR45628</strain>
    </source>
</reference>